<dbReference type="InterPro" id="IPR044935">
    <property type="entry name" value="DUF5086_sf"/>
</dbReference>
<feature type="chain" id="PRO_5046384600" description="Lipoprotein" evidence="1">
    <location>
        <begin position="26"/>
        <end position="154"/>
    </location>
</feature>
<organism evidence="2 3">
    <name type="scientific">Adhaeribacter terrigena</name>
    <dbReference type="NCBI Taxonomy" id="2793070"/>
    <lineage>
        <taxon>Bacteria</taxon>
        <taxon>Pseudomonadati</taxon>
        <taxon>Bacteroidota</taxon>
        <taxon>Cytophagia</taxon>
        <taxon>Cytophagales</taxon>
        <taxon>Hymenobacteraceae</taxon>
        <taxon>Adhaeribacter</taxon>
    </lineage>
</organism>
<reference evidence="2 3" key="1">
    <citation type="submission" date="2020-12" db="EMBL/GenBank/DDBJ databases">
        <title>Bacterial novel species Adhaeribacter sp. BT258 isolated from soil.</title>
        <authorList>
            <person name="Jung H.-Y."/>
        </authorList>
    </citation>
    <scope>NUCLEOTIDE SEQUENCE [LARGE SCALE GENOMIC DNA]</scope>
    <source>
        <strain evidence="2 3">BT258</strain>
    </source>
</reference>
<proteinExistence type="predicted"/>
<gene>
    <name evidence="2" type="ORF">I5M27_14670</name>
</gene>
<dbReference type="Proteomes" id="UP000644147">
    <property type="component" value="Unassembled WGS sequence"/>
</dbReference>
<comment type="caution">
    <text evidence="2">The sequence shown here is derived from an EMBL/GenBank/DDBJ whole genome shotgun (WGS) entry which is preliminary data.</text>
</comment>
<protein>
    <recommendedName>
        <fullName evidence="4">Lipoprotein</fullName>
    </recommendedName>
</protein>
<keyword evidence="3" id="KW-1185">Reference proteome</keyword>
<evidence type="ECO:0008006" key="4">
    <source>
        <dbReference type="Google" id="ProtNLM"/>
    </source>
</evidence>
<name>A0ABS1C4F0_9BACT</name>
<dbReference type="RefSeq" id="WP_200507081.1">
    <property type="nucleotide sequence ID" value="NZ_JAEHFX010000008.1"/>
</dbReference>
<evidence type="ECO:0000256" key="1">
    <source>
        <dbReference type="SAM" id="SignalP"/>
    </source>
</evidence>
<dbReference type="Gene3D" id="3.90.70.190">
    <property type="entry name" value="Domain of unknown function (DUF5086)"/>
    <property type="match status" value="1"/>
</dbReference>
<feature type="signal peptide" evidence="1">
    <location>
        <begin position="1"/>
        <end position="25"/>
    </location>
</feature>
<sequence length="154" mass="17537">MKSIRFNFLAFFLIFFLIGCQQNTATSKMQYVDSKYKEGQIWSYQTRSNEKESFLTILKVEKEAEGIIIHIAVDSAKIKNPNLKVGYSSSIGHLPFSKEALNKSVTMLISNNNEPPNYLDGYQEWRQAYNKGEAGIFSITVAKAVAYVEETMNK</sequence>
<dbReference type="PROSITE" id="PS51257">
    <property type="entry name" value="PROKAR_LIPOPROTEIN"/>
    <property type="match status" value="1"/>
</dbReference>
<accession>A0ABS1C4F0</accession>
<keyword evidence="1" id="KW-0732">Signal</keyword>
<dbReference type="EMBL" id="JAEHFX010000008">
    <property type="protein sequence ID" value="MBK0404237.1"/>
    <property type="molecule type" value="Genomic_DNA"/>
</dbReference>
<evidence type="ECO:0000313" key="2">
    <source>
        <dbReference type="EMBL" id="MBK0404237.1"/>
    </source>
</evidence>
<evidence type="ECO:0000313" key="3">
    <source>
        <dbReference type="Proteomes" id="UP000644147"/>
    </source>
</evidence>